<keyword evidence="6 8" id="KW-0496">Mitochondrion</keyword>
<dbReference type="GO" id="GO:0005743">
    <property type="term" value="C:mitochondrial inner membrane"/>
    <property type="evidence" value="ECO:0007669"/>
    <property type="project" value="UniProtKB-SubCell"/>
</dbReference>
<sequence length="307" mass="33563">MLYILVMQLCDVVALLAYAVVLSSYERRIMSLMHSRDAPVAWAVLGLAQPLADGAKLVAKSTATSTVGYRILLQLVLCCLMATSAWAGTTVLTSYCSYWLVSITTLYHLSIALLLHSVLELWIAAQQHSKYAVLAAGRLVHAFYIVELLWIVLLSCLCLHGIISSTTLMSTMVTTSVLSAALPAMMVYLCIALVECSLHPYDVLECEPELVSGYYVDHGAVAFMVVYLSEGIALIALLVIMLSMVSTTVGIMVSASSLYTWCAIALLLILRYMTTRYRIADAVHTMARAILVDAQLLSAATAFFFFF</sequence>
<feature type="transmembrane region" description="Helical" evidence="7">
    <location>
        <begin position="67"/>
        <end position="87"/>
    </location>
</feature>
<evidence type="ECO:0000256" key="1">
    <source>
        <dbReference type="ARBA" id="ARBA00004141"/>
    </source>
</evidence>
<dbReference type="GO" id="GO:0008137">
    <property type="term" value="F:NADH dehydrogenase (ubiquinone) activity"/>
    <property type="evidence" value="ECO:0007669"/>
    <property type="project" value="UniProtKB-EC"/>
</dbReference>
<dbReference type="GO" id="GO:0009060">
    <property type="term" value="P:aerobic respiration"/>
    <property type="evidence" value="ECO:0007669"/>
    <property type="project" value="TreeGrafter"/>
</dbReference>
<reference evidence="8" key="1">
    <citation type="journal article" date="2020" name="Nucleic Acids Res.">
        <title>Gene fragmentation and RNA editing without borders: eccentric mitochondrial genomes of diplonemids.</title>
        <authorList>
            <person name="Kaur B."/>
            <person name="Zahonova K."/>
            <person name="Valach M."/>
            <person name="Faktorova D."/>
            <person name="Prokopchuk G."/>
            <person name="Burger G."/>
            <person name="Lukes J."/>
        </authorList>
    </citation>
    <scope>NUCLEOTIDE SEQUENCE</scope>
</reference>
<organism evidence="8">
    <name type="scientific">Diplonema japonicum</name>
    <dbReference type="NCBI Taxonomy" id="2508216"/>
    <lineage>
        <taxon>Eukaryota</taxon>
        <taxon>Discoba</taxon>
        <taxon>Euglenozoa</taxon>
        <taxon>Diplonemea</taxon>
        <taxon>Diplonemidae</taxon>
        <taxon>Diplonema</taxon>
    </lineage>
</organism>
<comment type="subcellular location">
    <subcellularLocation>
        <location evidence="1">Membrane</location>
        <topology evidence="1">Multi-pass membrane protein</topology>
    </subcellularLocation>
    <subcellularLocation>
        <location evidence="5">Mitochondrion inner membrane</location>
        <topology evidence="5">Multi-pass membrane protein</topology>
    </subcellularLocation>
</comment>
<keyword evidence="5" id="KW-0520">NAD</keyword>
<dbReference type="AlphaFoldDB" id="A0A6G5ZVA7"/>
<dbReference type="PANTHER" id="PTHR11432:SF20">
    <property type="entry name" value="NADH-UBIQUINONE OXIDOREDUCTASE CHAIN 1"/>
    <property type="match status" value="1"/>
</dbReference>
<keyword evidence="2 5" id="KW-0812">Transmembrane</keyword>
<evidence type="ECO:0000313" key="8">
    <source>
        <dbReference type="EMBL" id="QHQ98658.1"/>
    </source>
</evidence>
<evidence type="ECO:0000256" key="7">
    <source>
        <dbReference type="SAM" id="Phobius"/>
    </source>
</evidence>
<feature type="transmembrane region" description="Helical" evidence="7">
    <location>
        <begin position="175"/>
        <end position="198"/>
    </location>
</feature>
<keyword evidence="4 7" id="KW-0472">Membrane</keyword>
<keyword evidence="6" id="KW-0830">Ubiquinone</keyword>
<feature type="transmembrane region" description="Helical" evidence="7">
    <location>
        <begin position="251"/>
        <end position="273"/>
    </location>
</feature>
<accession>A0A6G5ZVA7</accession>
<name>A0A6G5ZVA7_9EUGL</name>
<evidence type="ECO:0000256" key="6">
    <source>
        <dbReference type="RuleBase" id="RU000473"/>
    </source>
</evidence>
<protein>
    <recommendedName>
        <fullName evidence="6">NADH-ubiquinone oxidoreductase chain 1</fullName>
        <ecNumber evidence="6">7.1.1.2</ecNumber>
    </recommendedName>
</protein>
<evidence type="ECO:0000256" key="2">
    <source>
        <dbReference type="ARBA" id="ARBA00022692"/>
    </source>
</evidence>
<evidence type="ECO:0000256" key="4">
    <source>
        <dbReference type="ARBA" id="ARBA00023136"/>
    </source>
</evidence>
<feature type="transmembrane region" description="Helical" evidence="7">
    <location>
        <begin position="6"/>
        <end position="25"/>
    </location>
</feature>
<feature type="transmembrane region" description="Helical" evidence="7">
    <location>
        <begin position="142"/>
        <end position="163"/>
    </location>
</feature>
<comment type="similarity">
    <text evidence="5">Belongs to the complex I subunit 1 family.</text>
</comment>
<dbReference type="GO" id="GO:0003954">
    <property type="term" value="F:NADH dehydrogenase activity"/>
    <property type="evidence" value="ECO:0007669"/>
    <property type="project" value="TreeGrafter"/>
</dbReference>
<evidence type="ECO:0000256" key="3">
    <source>
        <dbReference type="ARBA" id="ARBA00022989"/>
    </source>
</evidence>
<proteinExistence type="evidence at transcript level"/>
<dbReference type="PANTHER" id="PTHR11432">
    <property type="entry name" value="NADH DEHYDROGENASE SUBUNIT 1"/>
    <property type="match status" value="1"/>
</dbReference>
<evidence type="ECO:0000256" key="5">
    <source>
        <dbReference type="RuleBase" id="RU000471"/>
    </source>
</evidence>
<dbReference type="EC" id="7.1.1.2" evidence="6"/>
<keyword evidence="3 7" id="KW-1133">Transmembrane helix</keyword>
<geneLocation type="mitochondrion" evidence="8"/>
<dbReference type="InterPro" id="IPR001694">
    <property type="entry name" value="NADH_UbQ_OxRdtase_su1/FPO"/>
</dbReference>
<comment type="catalytic activity">
    <reaction evidence="6">
        <text>a ubiquinone + NADH + 5 H(+)(in) = a ubiquinol + NAD(+) + 4 H(+)(out)</text>
        <dbReference type="Rhea" id="RHEA:29091"/>
        <dbReference type="Rhea" id="RHEA-COMP:9565"/>
        <dbReference type="Rhea" id="RHEA-COMP:9566"/>
        <dbReference type="ChEBI" id="CHEBI:15378"/>
        <dbReference type="ChEBI" id="CHEBI:16389"/>
        <dbReference type="ChEBI" id="CHEBI:17976"/>
        <dbReference type="ChEBI" id="CHEBI:57540"/>
        <dbReference type="ChEBI" id="CHEBI:57945"/>
        <dbReference type="EC" id="7.1.1.2"/>
    </reaction>
</comment>
<feature type="transmembrane region" description="Helical" evidence="7">
    <location>
        <begin position="99"/>
        <end position="122"/>
    </location>
</feature>
<feature type="transmembrane region" description="Helical" evidence="7">
    <location>
        <begin position="219"/>
        <end position="245"/>
    </location>
</feature>
<dbReference type="EMBL" id="MN109071">
    <property type="protein sequence ID" value="QHQ98658.1"/>
    <property type="molecule type" value="mRNA"/>
</dbReference>
<dbReference type="Pfam" id="PF00146">
    <property type="entry name" value="NADHdh"/>
    <property type="match status" value="1"/>
</dbReference>